<evidence type="ECO:0000259" key="1">
    <source>
        <dbReference type="Pfam" id="PF09413"/>
    </source>
</evidence>
<dbReference type="RefSeq" id="WP_073437020.1">
    <property type="nucleotide sequence ID" value="NZ_BJXU01000157.1"/>
</dbReference>
<dbReference type="Proteomes" id="UP000184123">
    <property type="component" value="Unassembled WGS sequence"/>
</dbReference>
<dbReference type="AlphaFoldDB" id="A0A1M7M203"/>
<dbReference type="Proteomes" id="UP000321726">
    <property type="component" value="Unassembled WGS sequence"/>
</dbReference>
<reference evidence="2 5" key="2">
    <citation type="submission" date="2019-07" db="EMBL/GenBank/DDBJ databases">
        <title>Whole genome shotgun sequence of Halomonas cupida NBRC 102219.</title>
        <authorList>
            <person name="Hosoyama A."/>
            <person name="Uohara A."/>
            <person name="Ohji S."/>
            <person name="Ichikawa N."/>
        </authorList>
    </citation>
    <scope>NUCLEOTIDE SEQUENCE [LARGE SCALE GENOMIC DNA]</scope>
    <source>
        <strain evidence="2 5">NBRC 102219</strain>
    </source>
</reference>
<evidence type="ECO:0000313" key="4">
    <source>
        <dbReference type="Proteomes" id="UP000184123"/>
    </source>
</evidence>
<gene>
    <name evidence="2" type="ORF">HCU01_36070</name>
    <name evidence="3" type="ORF">SAMN05660971_04041</name>
</gene>
<sequence>MTAVPWVLVFVHSNAMLVGHVNNLLDAAGIHCEVRNMTLGGGAGELPPLECEPQVWVAAHNQQRAEKVIREALDSPGRQPEWQCADCGERLEGAFDTCWNCGARREES</sequence>
<keyword evidence="5" id="KW-1185">Reference proteome</keyword>
<dbReference type="EMBL" id="BJXU01000157">
    <property type="protein sequence ID" value="GEN25658.1"/>
    <property type="molecule type" value="Genomic_DNA"/>
</dbReference>
<dbReference type="OrthoDB" id="9814654at2"/>
<evidence type="ECO:0000313" key="3">
    <source>
        <dbReference type="EMBL" id="SHM84541.1"/>
    </source>
</evidence>
<protein>
    <submittedName>
        <fullName evidence="3">Putative signal transducing protein</fullName>
    </submittedName>
    <submittedName>
        <fullName evidence="2">Zinc-finger-like domain-containing protein</fullName>
    </submittedName>
</protein>
<dbReference type="EMBL" id="FRCA01000015">
    <property type="protein sequence ID" value="SHM84541.1"/>
    <property type="molecule type" value="Genomic_DNA"/>
</dbReference>
<proteinExistence type="predicted"/>
<organism evidence="3 4">
    <name type="scientific">Halomonas cupida</name>
    <dbReference type="NCBI Taxonomy" id="44933"/>
    <lineage>
        <taxon>Bacteria</taxon>
        <taxon>Pseudomonadati</taxon>
        <taxon>Pseudomonadota</taxon>
        <taxon>Gammaproteobacteria</taxon>
        <taxon>Oceanospirillales</taxon>
        <taxon>Halomonadaceae</taxon>
        <taxon>Halomonas</taxon>
    </lineage>
</organism>
<dbReference type="Pfam" id="PF09413">
    <property type="entry name" value="DUF2007"/>
    <property type="match status" value="1"/>
</dbReference>
<evidence type="ECO:0000313" key="2">
    <source>
        <dbReference type="EMBL" id="GEN25658.1"/>
    </source>
</evidence>
<accession>A0A1M7M203</accession>
<dbReference type="InterPro" id="IPR018551">
    <property type="entry name" value="DUF2007"/>
</dbReference>
<dbReference type="STRING" id="44933.SAMN05660971_04041"/>
<feature type="domain" description="DUF2007" evidence="1">
    <location>
        <begin position="6"/>
        <end position="72"/>
    </location>
</feature>
<evidence type="ECO:0000313" key="5">
    <source>
        <dbReference type="Proteomes" id="UP000321726"/>
    </source>
</evidence>
<name>A0A1M7M203_9GAMM</name>
<reference evidence="3 4" key="1">
    <citation type="submission" date="2016-11" db="EMBL/GenBank/DDBJ databases">
        <authorList>
            <person name="Jaros S."/>
            <person name="Januszkiewicz K."/>
            <person name="Wedrychowicz H."/>
        </authorList>
    </citation>
    <scope>NUCLEOTIDE SEQUENCE [LARGE SCALE GENOMIC DNA]</scope>
    <source>
        <strain evidence="3 4">DSM 4740</strain>
    </source>
</reference>